<protein>
    <submittedName>
        <fullName evidence="2">Adenylate cyclase domain protein</fullName>
        <ecNumber evidence="2">4.6.1.1</ecNumber>
    </submittedName>
</protein>
<accession>X8DDJ5</accession>
<gene>
    <name evidence="2" type="primary">cyaA5</name>
    <name evidence="2" type="ORF">I553_8166</name>
</gene>
<dbReference type="EC" id="4.6.1.1" evidence="2"/>
<dbReference type="EMBL" id="JAOB01000026">
    <property type="protein sequence ID" value="EUA65580.1"/>
    <property type="molecule type" value="Genomic_DNA"/>
</dbReference>
<keyword evidence="2" id="KW-0456">Lyase</keyword>
<feature type="compositionally biased region" description="Polar residues" evidence="1">
    <location>
        <begin position="83"/>
        <end position="97"/>
    </location>
</feature>
<name>X8DDJ5_MYCXE</name>
<evidence type="ECO:0000256" key="1">
    <source>
        <dbReference type="SAM" id="MobiDB-lite"/>
    </source>
</evidence>
<reference evidence="2" key="1">
    <citation type="submission" date="2014-01" db="EMBL/GenBank/DDBJ databases">
        <authorList>
            <person name="Brown-Elliot B."/>
            <person name="Wallace R."/>
            <person name="Lenaerts A."/>
            <person name="Ordway D."/>
            <person name="DeGroote M.A."/>
            <person name="Parker T."/>
            <person name="Sizemore C."/>
            <person name="Tallon L.J."/>
            <person name="Sadzewicz L.K."/>
            <person name="Sengamalay N."/>
            <person name="Fraser C.M."/>
            <person name="Hine E."/>
            <person name="Shefchek K.A."/>
            <person name="Das S.P."/>
            <person name="Tettelin H."/>
        </authorList>
    </citation>
    <scope>NUCLEOTIDE SEQUENCE [LARGE SCALE GENOMIC DNA]</scope>
    <source>
        <strain evidence="2">4042</strain>
    </source>
</reference>
<evidence type="ECO:0000313" key="2">
    <source>
        <dbReference type="EMBL" id="EUA65580.1"/>
    </source>
</evidence>
<organism evidence="2">
    <name type="scientific">Mycobacterium xenopi 4042</name>
    <dbReference type="NCBI Taxonomy" id="1299334"/>
    <lineage>
        <taxon>Bacteria</taxon>
        <taxon>Bacillati</taxon>
        <taxon>Actinomycetota</taxon>
        <taxon>Actinomycetes</taxon>
        <taxon>Mycobacteriales</taxon>
        <taxon>Mycobacteriaceae</taxon>
        <taxon>Mycobacterium</taxon>
    </lineage>
</organism>
<feature type="region of interest" description="Disordered" evidence="1">
    <location>
        <begin position="75"/>
        <end position="97"/>
    </location>
</feature>
<proteinExistence type="predicted"/>
<dbReference type="PATRIC" id="fig|1299334.3.peg.2326"/>
<dbReference type="AlphaFoldDB" id="X8DDJ5"/>
<sequence>MRRAAGTLHKVADSLDLDALEAAGIANARERVPLIAYLAGLGFTADEMVEAERRGRLFGLAGDVLLWSGPRPTACAPPPTRSGCRSTTSNTPGPCWG</sequence>
<comment type="caution">
    <text evidence="2">The sequence shown here is derived from an EMBL/GenBank/DDBJ whole genome shotgun (WGS) entry which is preliminary data.</text>
</comment>
<dbReference type="GO" id="GO:0004016">
    <property type="term" value="F:adenylate cyclase activity"/>
    <property type="evidence" value="ECO:0007669"/>
    <property type="project" value="UniProtKB-EC"/>
</dbReference>